<dbReference type="KEGG" id="ppso:QPJ95_16965"/>
<protein>
    <recommendedName>
        <fullName evidence="3">Cupin</fullName>
    </recommendedName>
</protein>
<dbReference type="AlphaFoldDB" id="A0A9Y2KZX7"/>
<evidence type="ECO:0000313" key="2">
    <source>
        <dbReference type="Proteomes" id="UP001238334"/>
    </source>
</evidence>
<proteinExistence type="predicted"/>
<dbReference type="Gene3D" id="2.60.120.10">
    <property type="entry name" value="Jelly Rolls"/>
    <property type="match status" value="1"/>
</dbReference>
<sequence length="124" mass="13388">MDLSILEILTGEDGLPQFDKALVKFRSGDHALIEGMPRMSAHENCKLLVFIELAPGFSSETRSTDIDQMVVCLSGKLSISTDDGDTQDLVPGSVARLRKTDCSTYTMSVASDAPAHLMVVQLEG</sequence>
<dbReference type="InterPro" id="IPR011051">
    <property type="entry name" value="RmlC_Cupin_sf"/>
</dbReference>
<reference evidence="1 2" key="1">
    <citation type="submission" date="2023-06" db="EMBL/GenBank/DDBJ databases">
        <title>Parasedimentitalea psychrophila sp. nov., a psychrophilic bacterium isolated from deep-sea sediment.</title>
        <authorList>
            <person name="Li A."/>
        </authorList>
    </citation>
    <scope>NUCLEOTIDE SEQUENCE [LARGE SCALE GENOMIC DNA]</scope>
    <source>
        <strain evidence="1 2">QS115</strain>
    </source>
</reference>
<organism evidence="1 2">
    <name type="scientific">Parasedimentitalea psychrophila</name>
    <dbReference type="NCBI Taxonomy" id="2997337"/>
    <lineage>
        <taxon>Bacteria</taxon>
        <taxon>Pseudomonadati</taxon>
        <taxon>Pseudomonadota</taxon>
        <taxon>Alphaproteobacteria</taxon>
        <taxon>Rhodobacterales</taxon>
        <taxon>Paracoccaceae</taxon>
        <taxon>Parasedimentitalea</taxon>
    </lineage>
</organism>
<keyword evidence="2" id="KW-1185">Reference proteome</keyword>
<dbReference type="InterPro" id="IPR014710">
    <property type="entry name" value="RmlC-like_jellyroll"/>
</dbReference>
<gene>
    <name evidence="1" type="ORF">QPJ95_16965</name>
</gene>
<name>A0A9Y2KZX7_9RHOB</name>
<dbReference type="EMBL" id="CP127247">
    <property type="protein sequence ID" value="WIY24274.1"/>
    <property type="molecule type" value="Genomic_DNA"/>
</dbReference>
<dbReference type="SUPFAM" id="SSF51182">
    <property type="entry name" value="RmlC-like cupins"/>
    <property type="match status" value="1"/>
</dbReference>
<dbReference type="Proteomes" id="UP001238334">
    <property type="component" value="Chromosome"/>
</dbReference>
<evidence type="ECO:0008006" key="3">
    <source>
        <dbReference type="Google" id="ProtNLM"/>
    </source>
</evidence>
<evidence type="ECO:0000313" key="1">
    <source>
        <dbReference type="EMBL" id="WIY24274.1"/>
    </source>
</evidence>
<accession>A0A9Y2KZX7</accession>
<dbReference type="RefSeq" id="WP_270919560.1">
    <property type="nucleotide sequence ID" value="NZ_CP127247.1"/>
</dbReference>